<evidence type="ECO:0000313" key="3">
    <source>
        <dbReference type="Proteomes" id="UP000322234"/>
    </source>
</evidence>
<name>A0A6B0SGG1_9CETA</name>
<evidence type="ECO:0008006" key="4">
    <source>
        <dbReference type="Google" id="ProtNLM"/>
    </source>
</evidence>
<dbReference type="EMBL" id="VBQZ03000338">
    <property type="protein sequence ID" value="MXQ99064.1"/>
    <property type="molecule type" value="Genomic_DNA"/>
</dbReference>
<dbReference type="AlphaFoldDB" id="A0A6B0SGG1"/>
<protein>
    <recommendedName>
        <fullName evidence="4">Transcription elongation factor A protein-like 4</fullName>
    </recommendedName>
</protein>
<accession>A0A6B0SGG1</accession>
<organism evidence="2 3">
    <name type="scientific">Bos mutus</name>
    <name type="common">wild yak</name>
    <dbReference type="NCBI Taxonomy" id="72004"/>
    <lineage>
        <taxon>Eukaryota</taxon>
        <taxon>Metazoa</taxon>
        <taxon>Chordata</taxon>
        <taxon>Craniata</taxon>
        <taxon>Vertebrata</taxon>
        <taxon>Euteleostomi</taxon>
        <taxon>Mammalia</taxon>
        <taxon>Eutheria</taxon>
        <taxon>Laurasiatheria</taxon>
        <taxon>Artiodactyla</taxon>
        <taxon>Ruminantia</taxon>
        <taxon>Pecora</taxon>
        <taxon>Bovidae</taxon>
        <taxon>Bovinae</taxon>
        <taxon>Bos</taxon>
    </lineage>
</organism>
<dbReference type="InterPro" id="IPR021156">
    <property type="entry name" value="TF_A-like/BEX"/>
</dbReference>
<feature type="compositionally biased region" description="Basic and acidic residues" evidence="1">
    <location>
        <begin position="134"/>
        <end position="188"/>
    </location>
</feature>
<keyword evidence="3" id="KW-1185">Reference proteome</keyword>
<feature type="compositionally biased region" description="Basic and acidic residues" evidence="1">
    <location>
        <begin position="312"/>
        <end position="325"/>
    </location>
</feature>
<feature type="region of interest" description="Disordered" evidence="1">
    <location>
        <begin position="273"/>
        <end position="349"/>
    </location>
</feature>
<feature type="compositionally biased region" description="Basic and acidic residues" evidence="1">
    <location>
        <begin position="55"/>
        <end position="75"/>
    </location>
</feature>
<sequence>MKDRKLGLDKEKKFHIQEVYVSVVPSALLGYRKRRNLSRIPAGQEKEGILTMEKLCSENEAKPENQGKMENKEQPLDAGKPGAACTKEDKETLENKGRTDHKGNTDEEVLKVKERPENETKPKEENPESQGKPVSEEKAKESKAESEEKPESEGKPVSEGKPKEDKPARDPREPRAGGKRPAGEDVPRKAKRKTNKGLAQCLKEYKEAIHDMHLSNEEMIREFDEMARVEDENQFPELPRRGARGLRRARGGADLVWAPQVSIKVATAASWAGVEADGTKIQEQRGERRGSRDECGERTGKGGDISTWKSCNENEGKLESEGKPEDEVEPENEGKSDEKEKPEVEGKSE</sequence>
<reference evidence="2" key="1">
    <citation type="submission" date="2019-10" db="EMBL/GenBank/DDBJ databases">
        <title>The sequence and de novo assembly of the wild yak genome.</title>
        <authorList>
            <person name="Liu Y."/>
        </authorList>
    </citation>
    <scope>NUCLEOTIDE SEQUENCE [LARGE SCALE GENOMIC DNA]</scope>
    <source>
        <strain evidence="2">WY2019</strain>
    </source>
</reference>
<dbReference type="Proteomes" id="UP000322234">
    <property type="component" value="Unassembled WGS sequence"/>
</dbReference>
<gene>
    <name evidence="2" type="ORF">E5288_WYG017448</name>
</gene>
<feature type="region of interest" description="Disordered" evidence="1">
    <location>
        <begin position="55"/>
        <end position="198"/>
    </location>
</feature>
<evidence type="ECO:0000313" key="2">
    <source>
        <dbReference type="EMBL" id="MXQ99064.1"/>
    </source>
</evidence>
<evidence type="ECO:0000256" key="1">
    <source>
        <dbReference type="SAM" id="MobiDB-lite"/>
    </source>
</evidence>
<feature type="compositionally biased region" description="Basic and acidic residues" evidence="1">
    <location>
        <begin position="86"/>
        <end position="126"/>
    </location>
</feature>
<proteinExistence type="predicted"/>
<feature type="compositionally biased region" description="Basic and acidic residues" evidence="1">
    <location>
        <begin position="277"/>
        <end position="301"/>
    </location>
</feature>
<feature type="compositionally biased region" description="Basic and acidic residues" evidence="1">
    <location>
        <begin position="332"/>
        <end position="349"/>
    </location>
</feature>
<comment type="caution">
    <text evidence="2">The sequence shown here is derived from an EMBL/GenBank/DDBJ whole genome shotgun (WGS) entry which is preliminary data.</text>
</comment>
<dbReference type="Pfam" id="PF04538">
    <property type="entry name" value="BEX"/>
    <property type="match status" value="1"/>
</dbReference>